<evidence type="ECO:0000313" key="1">
    <source>
        <dbReference type="EMBL" id="KAK3681154.1"/>
    </source>
</evidence>
<dbReference type="Proteomes" id="UP001281147">
    <property type="component" value="Unassembled WGS sequence"/>
</dbReference>
<name>A0ACC3MBL3_9PEZI</name>
<evidence type="ECO:0000313" key="2">
    <source>
        <dbReference type="Proteomes" id="UP001281147"/>
    </source>
</evidence>
<organism evidence="1 2">
    <name type="scientific">Vermiconidia calcicola</name>
    <dbReference type="NCBI Taxonomy" id="1690605"/>
    <lineage>
        <taxon>Eukaryota</taxon>
        <taxon>Fungi</taxon>
        <taxon>Dikarya</taxon>
        <taxon>Ascomycota</taxon>
        <taxon>Pezizomycotina</taxon>
        <taxon>Dothideomycetes</taxon>
        <taxon>Dothideomycetidae</taxon>
        <taxon>Mycosphaerellales</taxon>
        <taxon>Extremaceae</taxon>
        <taxon>Vermiconidia</taxon>
    </lineage>
</organism>
<keyword evidence="2" id="KW-1185">Reference proteome</keyword>
<sequence length="190" mass="21605">MPAYHSVFLDEPNQHLIGNFALLPLRTRTRGPAQQLPPLPQGTSDLDLDPSNESYDPLDEILSLFRANTFFRNFEIKGPADRVLIYGILFVSEALGKIRPGMGRRDAEKSVMNVALETNFSIPGDAGFPLNQMFEAPRDRQEAETLRQYVMQMRQELAQRLLGRVYADGSGVPSKWWLSYSKRKFMGKQL</sequence>
<dbReference type="EMBL" id="JAUTXU010000413">
    <property type="protein sequence ID" value="KAK3681154.1"/>
    <property type="molecule type" value="Genomic_DNA"/>
</dbReference>
<accession>A0ACC3MBL3</accession>
<comment type="caution">
    <text evidence="1">The sequence shown here is derived from an EMBL/GenBank/DDBJ whole genome shotgun (WGS) entry which is preliminary data.</text>
</comment>
<reference evidence="1" key="1">
    <citation type="submission" date="2023-07" db="EMBL/GenBank/DDBJ databases">
        <title>Black Yeasts Isolated from many extreme environments.</title>
        <authorList>
            <person name="Coleine C."/>
            <person name="Stajich J.E."/>
            <person name="Selbmann L."/>
        </authorList>
    </citation>
    <scope>NUCLEOTIDE SEQUENCE</scope>
    <source>
        <strain evidence="1">CCFEE 5714</strain>
    </source>
</reference>
<gene>
    <name evidence="1" type="primary">ARC18_2</name>
    <name evidence="1" type="ORF">LTR37_020991</name>
</gene>
<protein>
    <submittedName>
        <fullName evidence="1">Subunit of the Arp2/3 complex</fullName>
    </submittedName>
</protein>
<proteinExistence type="predicted"/>